<accession>A0A242K0K7</accession>
<dbReference type="EMBL" id="NGMO01000002">
    <property type="protein sequence ID" value="OTP11191.1"/>
    <property type="molecule type" value="Genomic_DNA"/>
</dbReference>
<organism evidence="2 3">
    <name type="scientific">Candidatus Enterococcus wittei</name>
    <dbReference type="NCBI Taxonomy" id="1987383"/>
    <lineage>
        <taxon>Bacteria</taxon>
        <taxon>Bacillati</taxon>
        <taxon>Bacillota</taxon>
        <taxon>Bacilli</taxon>
        <taxon>Lactobacillales</taxon>
        <taxon>Enterococcaceae</taxon>
        <taxon>Enterococcus</taxon>
    </lineage>
</organism>
<keyword evidence="3" id="KW-1185">Reference proteome</keyword>
<feature type="region of interest" description="Disordered" evidence="1">
    <location>
        <begin position="2136"/>
        <end position="2157"/>
    </location>
</feature>
<evidence type="ECO:0000313" key="3">
    <source>
        <dbReference type="Proteomes" id="UP000194933"/>
    </source>
</evidence>
<evidence type="ECO:0000256" key="1">
    <source>
        <dbReference type="SAM" id="MobiDB-lite"/>
    </source>
</evidence>
<name>A0A242K0K7_9ENTE</name>
<feature type="compositionally biased region" description="Polar residues" evidence="1">
    <location>
        <begin position="1645"/>
        <end position="1658"/>
    </location>
</feature>
<protein>
    <submittedName>
        <fullName evidence="2">Uncharacterized protein</fullName>
    </submittedName>
</protein>
<feature type="region of interest" description="Disordered" evidence="1">
    <location>
        <begin position="1622"/>
        <end position="1671"/>
    </location>
</feature>
<dbReference type="RefSeq" id="WP_086284428.1">
    <property type="nucleotide sequence ID" value="NZ_NGMO01000002.1"/>
</dbReference>
<evidence type="ECO:0000313" key="2">
    <source>
        <dbReference type="EMBL" id="OTP11191.1"/>
    </source>
</evidence>
<gene>
    <name evidence="2" type="ORF">A5844_001325</name>
</gene>
<sequence>MPQKGRIPLKTQMPNKGGIPQAIFREKIGKANNERNDKNKLGFDQARLNDIANNMGQTPAPDNLLTLEGLLFLSHIFRNVRLVDPPEQQTVIKKNAPAFEATTRIDVRREGNQTRIHSFVSTSTINRGRIQSLNTNQTMSQPTTAIAPLFASTSSLFGNQTSAPAPQDIDIAKRAHELSVFFHQKVHDLYQLVNCTTTRRTDQVKTWIVTGESVEQTSFITVCQEAIGKAEAQNNQGMKQESENPTFASHHMTNITEHGFRPFSAEEAAQKLSKAFQAAFENKHNATIDTPDHIHNQVTETFWNGLTERFHQFFFQHEHTPYAQEQEDANGSLMSYFVDLLLQTFSIDYGKQVPSNPLLEKNLNYLVKSLSANPAIQTKKKQPEGTPEMVLEPVREMTSEAMMGNESVLNPEKESFLSQIWQLATDFYGVVDGFLQQSIGLQFLGAQARPLPLTSIPSLELEENKGTFNETQISETTTGISQVNTTSTLIEVFGSNVTQAGEIDTTQEINEKIQAFLRENADNPTKIVAQETTEDSDLPEWTSEQKKNIRKKLVDFFLENGIVCQESNARELMETVGEWVLLEGATSPTLDMVKVKQIAKLILGMNEEAVISEKQASLTVGTWVYETIRDNQPTIAFGAEAPEQTTGMNTTQSTSSPQPTSTDKQKNNVVETDGIQWRDPEVRKQVEAFFQQKKLLSDQPTKEELLIAIGTRVTKEENNKLVFNHTRIRPLAKVILKALKIDNEKNGEEISNKDAELTVMKWVFETMLGSSIEAYIVKTLVSAPDIDQFTMGRLRDLFTVRNLEKQGLIQLDVPTLSQKQKRRFNKLWNFLLQQELPNYFLDSSGLADSLLISDYASLMQLTGAKILKEGGYLESFGPEDSRLMGQHFWETILEKGITTYEEFRHLLIPSLLAVAQLEPNLLREALVTGTYKEVAISTFIGYQKEGYFQLVEHQELLNRLYKAYQEALLQWRRKEALATNVAEKCRSKGSRAPFYIMKQNYLLGLEEPCRDIDWSPPKLEDEYIKLTKNVSETHFPFDKKLIEFALNAVDQKEFDFIFSKTTILYEGFAELKNETHYTGGAPGTGGMLLININGRVPWEDTTLSLDKTDLFVAVQGKEERWYALKRLDEEGGYILYRVDQDPLSYLKYGLFNRKDLWGKGYQQVGNEIRIGNKYFQFSARVNRSKKLSHGVEMEPLIETLSRKHSDQLYDQLYDSGNDKADIEKAWDVIKHFIPFYDCVTGIIDRDTGQAVVSCTIDALLMIPVLGQITSLNMKFALGVARAFARGGIRNVIRSSSSFLPTMAETRRLVLTFARALDPGFETLIGGGRLIVRKLVSFKNELRVGKKIKDLLERVETMEKAQGALKKSIEMLEWNGLEVPVKKVNDHLYMRVTNLETAEVFGGLFMKKGNRLEAYRSATFTNEQLKLINLLEVKLDENQAFVVGVNPNPQAYGTGEITTVAKEGEETKRFIRMKGKLIEVTMTAIKEHGIRLDVYAHHSGKILPVNFNGMEWYFEAPTARSVAKEVEKEIASTLDQFETRKNPTGLSAPDGKGLMWDKTGRSYIKINDHYIPLVALDKNGDRYHLVKKDYNESMTILRFDAKNSKFRFETDLERQQVEVDLKKGEIRSRGGKSSGRRRTTQEGEIPSTSQGTVSQSSNKVFPPYNKLPPSPGKGELWTEIRKAVKSEKIDERVEDPSVLLPPLSKFISDPVPIVADDEYVRKTILEDLDEEYNIPYRVFVGLHSRNVPPFLKPFVRKIAGDVRWAMGYFDAGKKIYKKLLKKPILSETREGDYLSKMFRLEGLANQEEILRKIIKRLLSVAEKGEKFLSQSSDWGFENILIVSSDLAKEEGSQLYHSLLDHDVPKARVIINDPECRIIIFADAFHLDPDMPQGEELETIIHETAHITSRAEDLMELVFPESDFLTTGEELMDQINNNFSEILESESLENFVEQLAKEFDLPNLSKEAVIKALNVDPILRTNFLLRDAEILMTILRDFVEGRGYNELIRIKRSTDNVKSGNGFIFLLQALVHTSNYKIIKKTPQLDNIQELSTKKSTDNISTEVSNKEVSGAVGITNWAETTEPKPFTTHRSSLNLVSTRSENKSSNNQFVSDQQVMSELPQISSSRSSLHLVTTNTGKNTNSSVFNQQRDRNFSQPTTNSFLNLVTNGRERSTQATSTKTINQQINKNQKEPALQY</sequence>
<dbReference type="Proteomes" id="UP000194933">
    <property type="component" value="Unassembled WGS sequence"/>
</dbReference>
<proteinExistence type="predicted"/>
<feature type="region of interest" description="Disordered" evidence="1">
    <location>
        <begin position="640"/>
        <end position="676"/>
    </location>
</feature>
<feature type="compositionally biased region" description="Low complexity" evidence="1">
    <location>
        <begin position="650"/>
        <end position="662"/>
    </location>
</feature>
<reference evidence="2 3" key="1">
    <citation type="submission" date="2017-05" db="EMBL/GenBank/DDBJ databases">
        <title>The Genome Sequence of Enterococcus sp. 10A9_DIV0425.</title>
        <authorList>
            <consortium name="The Broad Institute Genomics Platform"/>
            <consortium name="The Broad Institute Genomic Center for Infectious Diseases"/>
            <person name="Earl A."/>
            <person name="Manson A."/>
            <person name="Schwartman J."/>
            <person name="Gilmore M."/>
            <person name="Abouelleil A."/>
            <person name="Cao P."/>
            <person name="Chapman S."/>
            <person name="Cusick C."/>
            <person name="Shea T."/>
            <person name="Young S."/>
            <person name="Neafsey D."/>
            <person name="Nusbaum C."/>
            <person name="Birren B."/>
        </authorList>
    </citation>
    <scope>NUCLEOTIDE SEQUENCE [LARGE SCALE GENOMIC DNA]</scope>
    <source>
        <strain evidence="2 3">10A9_DIV0425</strain>
    </source>
</reference>
<comment type="caution">
    <text evidence="2">The sequence shown here is derived from an EMBL/GenBank/DDBJ whole genome shotgun (WGS) entry which is preliminary data.</text>
</comment>